<evidence type="ECO:0000256" key="2">
    <source>
        <dbReference type="ARBA" id="ARBA00023125"/>
    </source>
</evidence>
<feature type="transmembrane region" description="Helical" evidence="4">
    <location>
        <begin position="183"/>
        <end position="207"/>
    </location>
</feature>
<evidence type="ECO:0000313" key="7">
    <source>
        <dbReference type="Proteomes" id="UP000190961"/>
    </source>
</evidence>
<feature type="domain" description="HTH araC/xylS-type" evidence="5">
    <location>
        <begin position="269"/>
        <end position="373"/>
    </location>
</feature>
<feature type="transmembrane region" description="Helical" evidence="4">
    <location>
        <begin position="100"/>
        <end position="122"/>
    </location>
</feature>
<protein>
    <submittedName>
        <fullName evidence="6">Helix-turn-helix domain-containing protein</fullName>
    </submittedName>
</protein>
<keyword evidence="2" id="KW-0238">DNA-binding</keyword>
<feature type="transmembrane region" description="Helical" evidence="4">
    <location>
        <begin position="142"/>
        <end position="162"/>
    </location>
</feature>
<gene>
    <name evidence="6" type="ORF">SAMN05660236_4038</name>
</gene>
<dbReference type="InterPro" id="IPR018060">
    <property type="entry name" value="HTH_AraC"/>
</dbReference>
<dbReference type="InterPro" id="IPR018062">
    <property type="entry name" value="HTH_AraC-typ_CS"/>
</dbReference>
<dbReference type="AlphaFoldDB" id="A0A1T5M0X7"/>
<dbReference type="Proteomes" id="UP000190961">
    <property type="component" value="Unassembled WGS sequence"/>
</dbReference>
<dbReference type="Gene3D" id="1.10.10.60">
    <property type="entry name" value="Homeodomain-like"/>
    <property type="match status" value="2"/>
</dbReference>
<keyword evidence="7" id="KW-1185">Reference proteome</keyword>
<dbReference type="Pfam" id="PF12833">
    <property type="entry name" value="HTH_18"/>
    <property type="match status" value="1"/>
</dbReference>
<dbReference type="PANTHER" id="PTHR43280:SF29">
    <property type="entry name" value="ARAC-FAMILY TRANSCRIPTIONAL REGULATOR"/>
    <property type="match status" value="1"/>
</dbReference>
<name>A0A1T5M0X7_9BACT</name>
<dbReference type="PANTHER" id="PTHR43280">
    <property type="entry name" value="ARAC-FAMILY TRANSCRIPTIONAL REGULATOR"/>
    <property type="match status" value="1"/>
</dbReference>
<keyword evidence="4" id="KW-0472">Membrane</keyword>
<feature type="transmembrane region" description="Helical" evidence="4">
    <location>
        <begin position="39"/>
        <end position="57"/>
    </location>
</feature>
<keyword evidence="4" id="KW-1133">Transmembrane helix</keyword>
<feature type="transmembrane region" description="Helical" evidence="4">
    <location>
        <begin position="6"/>
        <end position="27"/>
    </location>
</feature>
<dbReference type="GO" id="GO:0043565">
    <property type="term" value="F:sequence-specific DNA binding"/>
    <property type="evidence" value="ECO:0007669"/>
    <property type="project" value="InterPro"/>
</dbReference>
<reference evidence="6 7" key="1">
    <citation type="submission" date="2017-02" db="EMBL/GenBank/DDBJ databases">
        <authorList>
            <person name="Peterson S.W."/>
        </authorList>
    </citation>
    <scope>NUCLEOTIDE SEQUENCE [LARGE SCALE GENOMIC DNA]</scope>
    <source>
        <strain evidence="6 7">DSM 25262</strain>
    </source>
</reference>
<keyword evidence="4" id="KW-0812">Transmembrane</keyword>
<evidence type="ECO:0000313" key="6">
    <source>
        <dbReference type="EMBL" id="SKC81876.1"/>
    </source>
</evidence>
<dbReference type="InterPro" id="IPR009057">
    <property type="entry name" value="Homeodomain-like_sf"/>
</dbReference>
<dbReference type="GO" id="GO:0003700">
    <property type="term" value="F:DNA-binding transcription factor activity"/>
    <property type="evidence" value="ECO:0007669"/>
    <property type="project" value="InterPro"/>
</dbReference>
<feature type="transmembrane region" description="Helical" evidence="4">
    <location>
        <begin position="69"/>
        <end position="88"/>
    </location>
</feature>
<dbReference type="PROSITE" id="PS01124">
    <property type="entry name" value="HTH_ARAC_FAMILY_2"/>
    <property type="match status" value="1"/>
</dbReference>
<evidence type="ECO:0000256" key="3">
    <source>
        <dbReference type="ARBA" id="ARBA00023163"/>
    </source>
</evidence>
<dbReference type="SMART" id="SM00342">
    <property type="entry name" value="HTH_ARAC"/>
    <property type="match status" value="1"/>
</dbReference>
<evidence type="ECO:0000259" key="5">
    <source>
        <dbReference type="PROSITE" id="PS01124"/>
    </source>
</evidence>
<keyword evidence="1" id="KW-0805">Transcription regulation</keyword>
<dbReference type="EMBL" id="FUZU01000003">
    <property type="protein sequence ID" value="SKC81876.1"/>
    <property type="molecule type" value="Genomic_DNA"/>
</dbReference>
<evidence type="ECO:0000256" key="4">
    <source>
        <dbReference type="SAM" id="Phobius"/>
    </source>
</evidence>
<sequence>MNQFVDQLFLVLINGGIVLGVFVIILVNSKGGRKTRANMFLSILIAALTFSVFHLRYAGEVITHFSFKAYTLGDPTFLLIGPLLWFYVIELSGGRVKFSAATLVHFIPFFIIVFCSLSFRSFLKDTLITRLLDSHPRLPFTIFWMVMVVQFSAYQLLIHRKWREYQQLIRQEVSNTEDINISWVRFFTGVFLIINLSFFLSLFAVIHLHVINLVWKSVGVILSLSIFALGYKGILQKEILFPDIPVTLASAEPSAPRESEPKPDSALIEKLQQYMKNEKPFLDPELSLSTLAKAMGLNRNQLSQLINNGLGENFYDFINKYRVEEVKRLMVDPQKQNYNLLGMALEAGFKSKSTFNLIFKRFTGLTPTEYRKNIQS</sequence>
<feature type="transmembrane region" description="Helical" evidence="4">
    <location>
        <begin position="213"/>
        <end position="231"/>
    </location>
</feature>
<dbReference type="SUPFAM" id="SSF46689">
    <property type="entry name" value="Homeodomain-like"/>
    <property type="match status" value="1"/>
</dbReference>
<keyword evidence="3" id="KW-0804">Transcription</keyword>
<organism evidence="6 7">
    <name type="scientific">Ohtaekwangia koreensis</name>
    <dbReference type="NCBI Taxonomy" id="688867"/>
    <lineage>
        <taxon>Bacteria</taxon>
        <taxon>Pseudomonadati</taxon>
        <taxon>Bacteroidota</taxon>
        <taxon>Cytophagia</taxon>
        <taxon>Cytophagales</taxon>
        <taxon>Fulvivirgaceae</taxon>
        <taxon>Ohtaekwangia</taxon>
    </lineage>
</organism>
<dbReference type="STRING" id="688867.SAMN05660236_4038"/>
<evidence type="ECO:0000256" key="1">
    <source>
        <dbReference type="ARBA" id="ARBA00023015"/>
    </source>
</evidence>
<accession>A0A1T5M0X7</accession>
<dbReference type="PROSITE" id="PS00041">
    <property type="entry name" value="HTH_ARAC_FAMILY_1"/>
    <property type="match status" value="1"/>
</dbReference>
<proteinExistence type="predicted"/>